<feature type="compositionally biased region" description="Basic and acidic residues" evidence="9">
    <location>
        <begin position="383"/>
        <end position="396"/>
    </location>
</feature>
<keyword evidence="12" id="KW-1185">Reference proteome</keyword>
<gene>
    <name evidence="11" type="ORF">MOQ_005841</name>
</gene>
<protein>
    <recommendedName>
        <fullName evidence="1">non-specific serine/threonine protein kinase</fullName>
        <ecNumber evidence="1">2.7.11.1</ecNumber>
    </recommendedName>
</protein>
<evidence type="ECO:0000256" key="4">
    <source>
        <dbReference type="ARBA" id="ARBA00022741"/>
    </source>
</evidence>
<dbReference type="FunFam" id="1.10.510.10:FF:001563">
    <property type="entry name" value="Protein kinase, putative"/>
    <property type="match status" value="1"/>
</dbReference>
<evidence type="ECO:0000256" key="8">
    <source>
        <dbReference type="ARBA" id="ARBA00048679"/>
    </source>
</evidence>
<dbReference type="GO" id="GO:0004674">
    <property type="term" value="F:protein serine/threonine kinase activity"/>
    <property type="evidence" value="ECO:0007669"/>
    <property type="project" value="UniProtKB-KW"/>
</dbReference>
<dbReference type="InterPro" id="IPR000719">
    <property type="entry name" value="Prot_kinase_dom"/>
</dbReference>
<dbReference type="PANTHER" id="PTHR22967">
    <property type="entry name" value="SERINE/THREONINE PROTEIN KINASE"/>
    <property type="match status" value="1"/>
</dbReference>
<name>K2MTD4_TRYCR</name>
<dbReference type="GO" id="GO:0005524">
    <property type="term" value="F:ATP binding"/>
    <property type="evidence" value="ECO:0007669"/>
    <property type="project" value="UniProtKB-KW"/>
</dbReference>
<dbReference type="Gene3D" id="1.10.510.10">
    <property type="entry name" value="Transferase(Phosphotransferase) domain 1"/>
    <property type="match status" value="1"/>
</dbReference>
<keyword evidence="2" id="KW-0723">Serine/threonine-protein kinase</keyword>
<dbReference type="InterPro" id="IPR011009">
    <property type="entry name" value="Kinase-like_dom_sf"/>
</dbReference>
<keyword evidence="3" id="KW-0808">Transferase</keyword>
<dbReference type="EMBL" id="AHKC01012189">
    <property type="protein sequence ID" value="EKF30350.1"/>
    <property type="molecule type" value="Genomic_DNA"/>
</dbReference>
<evidence type="ECO:0000256" key="3">
    <source>
        <dbReference type="ARBA" id="ARBA00022679"/>
    </source>
</evidence>
<keyword evidence="6" id="KW-0067">ATP-binding</keyword>
<evidence type="ECO:0000256" key="7">
    <source>
        <dbReference type="ARBA" id="ARBA00047899"/>
    </source>
</evidence>
<evidence type="ECO:0000256" key="2">
    <source>
        <dbReference type="ARBA" id="ARBA00022527"/>
    </source>
</evidence>
<evidence type="ECO:0000313" key="12">
    <source>
        <dbReference type="Proteomes" id="UP000007350"/>
    </source>
</evidence>
<dbReference type="AlphaFoldDB" id="K2MTD4"/>
<feature type="compositionally biased region" description="Pro residues" evidence="9">
    <location>
        <begin position="555"/>
        <end position="567"/>
    </location>
</feature>
<feature type="compositionally biased region" description="Basic and acidic residues" evidence="9">
    <location>
        <begin position="480"/>
        <end position="499"/>
    </location>
</feature>
<feature type="compositionally biased region" description="Low complexity" evidence="9">
    <location>
        <begin position="640"/>
        <end position="653"/>
    </location>
</feature>
<feature type="compositionally biased region" description="Polar residues" evidence="9">
    <location>
        <begin position="533"/>
        <end position="553"/>
    </location>
</feature>
<dbReference type="PANTHER" id="PTHR22967:SF57">
    <property type="entry name" value="AUXILIN, ISOFORM A-RELATED"/>
    <property type="match status" value="1"/>
</dbReference>
<sequence>MCAFKMAQSRITGRKSTKDKSFSSKGKIEKYNQDGTETIIVMGRPFRVLQNIGVGENHISSQKERDHKSTKNLRSFVFLVENTENLSEFPRHFALKRSFFNVNEVLLAHREPEVLARVNDKNIVRVFHTEVTRSDGKLGVTVAMEYCSNNLHRQLRPETRVPEGEIVQVLLGITSAVGYLHSRQPPIAHRDICPENILIHSSSTGAASYRLCNFSSATTEAYHCANRQEVAMAVEDIERNTSPGYRAPEMADPGSGKRIDERVDLWSIGVLLYYMMYLRLPFGETNMGLTGRLKLRFPAGTEMWYTGSLRVVLAHLLEPDPDKRWDIFALTNFLRFDDEIGKHIGTFFFAQTEWPDGWEQQDVKVFNRPVPPKAPPIRVNTPKHAEKTTNAKDADTTNRTQASSEMERSSSTGGDVGELDAAALAALGLDGDIKDPEMRKYYKMLIQEQEDAWRMVKSASQVSAKRKSGDTTNVNNRQAQEAREEKQREEEPPKQRQDDPPNGNTPNLFDDLFAPPPAAQASSGSLPASSQPTVPQNPVTGGQNWPDSLFSSVPPSQPLPQQQPPPQAQNSYAMMMDNGWGTGAPTMAPGGGVYDVRPMYAGPQMATAPTFSMPPQQPQQQFPPPWGISAPPGPQATPIQQHEQQQQQHFNHQTTMDFTRGSLPAAVPAEPKPEAKKDPFADLFL</sequence>
<evidence type="ECO:0000256" key="1">
    <source>
        <dbReference type="ARBA" id="ARBA00012513"/>
    </source>
</evidence>
<dbReference type="SMART" id="SM00220">
    <property type="entry name" value="S_TKc"/>
    <property type="match status" value="1"/>
</dbReference>
<comment type="caution">
    <text evidence="11">The sequence shown here is derived from an EMBL/GenBank/DDBJ whole genome shotgun (WGS) entry which is preliminary data.</text>
</comment>
<dbReference type="EC" id="2.7.11.1" evidence="1"/>
<dbReference type="Pfam" id="PF00069">
    <property type="entry name" value="Pkinase"/>
    <property type="match status" value="1"/>
</dbReference>
<feature type="region of interest" description="Disordered" evidence="9">
    <location>
        <begin position="605"/>
        <end position="685"/>
    </location>
</feature>
<evidence type="ECO:0000259" key="10">
    <source>
        <dbReference type="PROSITE" id="PS50011"/>
    </source>
</evidence>
<dbReference type="SUPFAM" id="SSF56112">
    <property type="entry name" value="Protein kinase-like (PK-like)"/>
    <property type="match status" value="1"/>
</dbReference>
<evidence type="ECO:0000256" key="6">
    <source>
        <dbReference type="ARBA" id="ARBA00022840"/>
    </source>
</evidence>
<feature type="region of interest" description="Disordered" evidence="9">
    <location>
        <begin position="462"/>
        <end position="587"/>
    </location>
</feature>
<dbReference type="OrthoDB" id="2018507at2759"/>
<feature type="compositionally biased region" description="Pro residues" evidence="9">
    <location>
        <begin position="615"/>
        <end position="635"/>
    </location>
</feature>
<comment type="catalytic activity">
    <reaction evidence="8">
        <text>L-seryl-[protein] + ATP = O-phospho-L-seryl-[protein] + ADP + H(+)</text>
        <dbReference type="Rhea" id="RHEA:17989"/>
        <dbReference type="Rhea" id="RHEA-COMP:9863"/>
        <dbReference type="Rhea" id="RHEA-COMP:11604"/>
        <dbReference type="ChEBI" id="CHEBI:15378"/>
        <dbReference type="ChEBI" id="CHEBI:29999"/>
        <dbReference type="ChEBI" id="CHEBI:30616"/>
        <dbReference type="ChEBI" id="CHEBI:83421"/>
        <dbReference type="ChEBI" id="CHEBI:456216"/>
        <dbReference type="EC" id="2.7.11.1"/>
    </reaction>
</comment>
<feature type="domain" description="Protein kinase" evidence="10">
    <location>
        <begin position="46"/>
        <end position="334"/>
    </location>
</feature>
<keyword evidence="5 11" id="KW-0418">Kinase</keyword>
<evidence type="ECO:0000256" key="5">
    <source>
        <dbReference type="ARBA" id="ARBA00022777"/>
    </source>
</evidence>
<dbReference type="PROSITE" id="PS50011">
    <property type="entry name" value="PROTEIN_KINASE_DOM"/>
    <property type="match status" value="1"/>
</dbReference>
<evidence type="ECO:0000313" key="11">
    <source>
        <dbReference type="EMBL" id="EKF30350.1"/>
    </source>
</evidence>
<evidence type="ECO:0000256" key="9">
    <source>
        <dbReference type="SAM" id="MobiDB-lite"/>
    </source>
</evidence>
<comment type="catalytic activity">
    <reaction evidence="7">
        <text>L-threonyl-[protein] + ATP = O-phospho-L-threonyl-[protein] + ADP + H(+)</text>
        <dbReference type="Rhea" id="RHEA:46608"/>
        <dbReference type="Rhea" id="RHEA-COMP:11060"/>
        <dbReference type="Rhea" id="RHEA-COMP:11605"/>
        <dbReference type="ChEBI" id="CHEBI:15378"/>
        <dbReference type="ChEBI" id="CHEBI:30013"/>
        <dbReference type="ChEBI" id="CHEBI:30616"/>
        <dbReference type="ChEBI" id="CHEBI:61977"/>
        <dbReference type="ChEBI" id="CHEBI:456216"/>
        <dbReference type="EC" id="2.7.11.1"/>
    </reaction>
</comment>
<dbReference type="Proteomes" id="UP000007350">
    <property type="component" value="Unassembled WGS sequence"/>
</dbReference>
<feature type="compositionally biased region" description="Polar residues" evidence="9">
    <location>
        <begin position="397"/>
        <end position="412"/>
    </location>
</feature>
<accession>K2MTD4</accession>
<feature type="region of interest" description="Disordered" evidence="9">
    <location>
        <begin position="369"/>
        <end position="416"/>
    </location>
</feature>
<keyword evidence="4" id="KW-0547">Nucleotide-binding</keyword>
<dbReference type="GO" id="GO:0005737">
    <property type="term" value="C:cytoplasm"/>
    <property type="evidence" value="ECO:0007669"/>
    <property type="project" value="TreeGrafter"/>
</dbReference>
<feature type="compositionally biased region" description="Basic and acidic residues" evidence="9">
    <location>
        <begin position="671"/>
        <end position="685"/>
    </location>
</feature>
<reference evidence="11 12" key="1">
    <citation type="journal article" date="2012" name="BMC Genomics">
        <title>Comparative genomic analysis of human infective Trypanosoma cruzi lineages with the bat-restricted subspecies T. cruzi marinkellei.</title>
        <authorList>
            <person name="Franzen O."/>
            <person name="Talavera-Lopez C."/>
            <person name="Ochaya S."/>
            <person name="Butler C.E."/>
            <person name="Messenger L.A."/>
            <person name="Lewis M.D."/>
            <person name="Llewellyn M.S."/>
            <person name="Marinkelle C.J."/>
            <person name="Tyler K.M."/>
            <person name="Miles M.A."/>
            <person name="Andersson B."/>
        </authorList>
    </citation>
    <scope>NUCLEOTIDE SEQUENCE [LARGE SCALE GENOMIC DNA]</scope>
    <source>
        <strain evidence="11 12">B7</strain>
    </source>
</reference>
<proteinExistence type="predicted"/>
<organism evidence="11 12">
    <name type="scientific">Trypanosoma cruzi marinkellei</name>
    <dbReference type="NCBI Taxonomy" id="85056"/>
    <lineage>
        <taxon>Eukaryota</taxon>
        <taxon>Discoba</taxon>
        <taxon>Euglenozoa</taxon>
        <taxon>Kinetoplastea</taxon>
        <taxon>Metakinetoplastina</taxon>
        <taxon>Trypanosomatida</taxon>
        <taxon>Trypanosomatidae</taxon>
        <taxon>Trypanosoma</taxon>
        <taxon>Schizotrypanum</taxon>
    </lineage>
</organism>
<feature type="compositionally biased region" description="Low complexity" evidence="9">
    <location>
        <begin position="519"/>
        <end position="532"/>
    </location>
</feature>